<sequence length="56" mass="6154">MPPVLARAMPALSFGHRMLALPISALWLTPRLELGDRNEVCPMPAERGGDQDDDQP</sequence>
<evidence type="ECO:0000313" key="1">
    <source>
        <dbReference type="EMBL" id="COV91350.1"/>
    </source>
</evidence>
<dbReference type="AlphaFoldDB" id="A0A655IHD3"/>
<dbReference type="Proteomes" id="UP000044938">
    <property type="component" value="Unassembled WGS sequence"/>
</dbReference>
<reference evidence="1 2" key="1">
    <citation type="submission" date="2015-03" db="EMBL/GenBank/DDBJ databases">
        <authorList>
            <consortium name="Pathogen Informatics"/>
        </authorList>
    </citation>
    <scope>NUCLEOTIDE SEQUENCE [LARGE SCALE GENOMIC DNA]</scope>
    <source>
        <strain evidence="1 2">M09401471</strain>
    </source>
</reference>
<organism evidence="1 2">
    <name type="scientific">Mycobacterium tuberculosis</name>
    <dbReference type="NCBI Taxonomy" id="1773"/>
    <lineage>
        <taxon>Bacteria</taxon>
        <taxon>Bacillati</taxon>
        <taxon>Actinomycetota</taxon>
        <taxon>Actinomycetes</taxon>
        <taxon>Mycobacteriales</taxon>
        <taxon>Mycobacteriaceae</taxon>
        <taxon>Mycobacterium</taxon>
        <taxon>Mycobacterium tuberculosis complex</taxon>
    </lineage>
</organism>
<name>A0A655IHD3_MYCTX</name>
<evidence type="ECO:0000313" key="2">
    <source>
        <dbReference type="Proteomes" id="UP000044938"/>
    </source>
</evidence>
<accession>A0A655IHD3</accession>
<gene>
    <name evidence="1" type="ORF">ERS007720_01184</name>
</gene>
<protein>
    <submittedName>
        <fullName evidence="1">Uncharacterized protein</fullName>
    </submittedName>
</protein>
<proteinExistence type="predicted"/>
<dbReference type="EMBL" id="CSAJ01000109">
    <property type="protein sequence ID" value="COV91350.1"/>
    <property type="molecule type" value="Genomic_DNA"/>
</dbReference>